<keyword evidence="6" id="KW-0862">Zinc</keyword>
<dbReference type="PROSITE" id="PS51321">
    <property type="entry name" value="TFIIS_CENTRAL"/>
    <property type="match status" value="1"/>
</dbReference>
<evidence type="ECO:0000256" key="7">
    <source>
        <dbReference type="PROSITE-ProRule" id="PRU00146"/>
    </source>
</evidence>
<feature type="region of interest" description="Disordered" evidence="8">
    <location>
        <begin position="931"/>
        <end position="1133"/>
    </location>
</feature>
<feature type="domain" description="PHD-type" evidence="9">
    <location>
        <begin position="52"/>
        <end position="102"/>
    </location>
</feature>
<dbReference type="Proteomes" id="UP000813824">
    <property type="component" value="Unassembled WGS sequence"/>
</dbReference>
<feature type="compositionally biased region" description="Basic and acidic residues" evidence="8">
    <location>
        <begin position="1099"/>
        <end position="1108"/>
    </location>
</feature>
<dbReference type="GO" id="GO:0005634">
    <property type="term" value="C:nucleus"/>
    <property type="evidence" value="ECO:0007669"/>
    <property type="project" value="TreeGrafter"/>
</dbReference>
<dbReference type="GO" id="GO:0031440">
    <property type="term" value="P:regulation of mRNA 3'-end processing"/>
    <property type="evidence" value="ECO:0007669"/>
    <property type="project" value="TreeGrafter"/>
</dbReference>
<feature type="region of interest" description="Disordered" evidence="8">
    <location>
        <begin position="531"/>
        <end position="570"/>
    </location>
</feature>
<keyword evidence="4" id="KW-0479">Metal-binding</keyword>
<dbReference type="GO" id="GO:0006362">
    <property type="term" value="P:transcription elongation by RNA polymerase I"/>
    <property type="evidence" value="ECO:0007669"/>
    <property type="project" value="TreeGrafter"/>
</dbReference>
<dbReference type="OrthoDB" id="436852at2759"/>
<feature type="domain" description="TFIIS central" evidence="10">
    <location>
        <begin position="255"/>
        <end position="403"/>
    </location>
</feature>
<evidence type="ECO:0000259" key="10">
    <source>
        <dbReference type="PROSITE" id="PS51321"/>
    </source>
</evidence>
<dbReference type="SMART" id="SM00249">
    <property type="entry name" value="PHD"/>
    <property type="match status" value="1"/>
</dbReference>
<feature type="compositionally biased region" description="Pro residues" evidence="8">
    <location>
        <begin position="873"/>
        <end position="890"/>
    </location>
</feature>
<feature type="compositionally biased region" description="Polar residues" evidence="8">
    <location>
        <begin position="453"/>
        <end position="463"/>
    </location>
</feature>
<feature type="compositionally biased region" description="Pro residues" evidence="8">
    <location>
        <begin position="997"/>
        <end position="1009"/>
    </location>
</feature>
<feature type="compositionally biased region" description="Acidic residues" evidence="8">
    <location>
        <begin position="647"/>
        <end position="660"/>
    </location>
</feature>
<sequence>MSTRTTRSKGRLPPPDSTPQDKENSTVHGNTIKLPPVSAKPKPRSSKPRAPKVHCLCKKPDDGSPMILCSECNEWYHFGCVDLKEEVAEDIHIYVCSSCSQKTGLHTVMNWEGPEAVEKREAGSKATTRASGSTSKLSRPSSITPTDASEMQEQKEEPKEESSDDGSGDEYVAELAKSKGKRRTRRISVAESDESDSDDEPRTKRIRRASMVSKDSKRSKSPASGKRRQSVASAPDPKRQRSMSTATEDAARKYCLVKLQEMFTQIFLRYPALPEEPVSEGDEPKKKTEEDLTPEEKQSIEEKAKQFTTELEECMFELYAEPDKHQKPSVGGKYKERFRMLQFNLSQPDRVNIHTRIASSQIPPRELSTMSSTDLANEDLKQSIKQAEEESLAHSILKKTTLPRAKMTHKGMQDIEDVTGTMREREREQDREQEEEDDRMERERLARLRVQTHRAQSQTQDGQPSGSVPPESPVVPQTPSWGGPPPLPAHAVPGQSPTITRPPVNPLFVPSASELVTPSVEGELNLADLINIDDDPSADMSLSISIPPPAPSAPKDAASPNVQTSSVETPLSATALSPFAAKPSPDLTHRPSFDLSSFWTPKDDSSSSLPAAQPDDAMGEHASAEEPREATPEVDIDMDEGAPPADQDFDMFLENNDDDASQAAPPEPRNDSPEAQRAAFDATPIVWTGKISMPLDSTIPQEVSLVARQSGGRSLSGDSPLWQTLFPSHHLRIDGRVPTANSAQYLTQMRLNPVKELIAVAFTPESDAAKEPTDSLIKYLISKGRHGLIFPWGNRPKEHHPGRELYIIPLLSTEPIPDYMELLDDMHLPKVRTQDYLVGIWVLTKGKLAPPPTPLQAPASAPPQFSSQLAAPHHPPPGVPSPVPPIPPVTPTQAQAAPFPPVPPLPVQADLASQLASLSPEQIQMMLRTLGSAPPSAAPSQIPQPPPPPGLHGPIPPLPSQPWNTGGPSHPHSHPPYPGASFPPSSASPPRHTQPPMLAPPPPPPPSLPHGPYSSPHSHHPPSMGGPHEYDYDYDRSYGGGGGRPPYPPPPQQRGRGGGYRGGGRGGGVGGSGGSNNGGGGGGGRGGGRGGGPGAGRGGFERPRDAGWRGRGRGRGGGGGSSMDGGGWGGWES</sequence>
<feature type="compositionally biased region" description="Basic residues" evidence="8">
    <location>
        <begin position="41"/>
        <end position="53"/>
    </location>
</feature>
<dbReference type="Pfam" id="PF07500">
    <property type="entry name" value="TFIIS_M"/>
    <property type="match status" value="1"/>
</dbReference>
<feature type="compositionally biased region" description="Low complexity" evidence="8">
    <location>
        <begin position="856"/>
        <end position="872"/>
    </location>
</feature>
<evidence type="ECO:0000256" key="2">
    <source>
        <dbReference type="ARBA" id="ARBA00011050"/>
    </source>
</evidence>
<proteinExistence type="inferred from homology"/>
<feature type="compositionally biased region" description="Basic and acidic residues" evidence="8">
    <location>
        <begin position="618"/>
        <end position="631"/>
    </location>
</feature>
<feature type="compositionally biased region" description="Basic and acidic residues" evidence="8">
    <location>
        <begin position="282"/>
        <end position="300"/>
    </location>
</feature>
<dbReference type="InterPro" id="IPR019787">
    <property type="entry name" value="Znf_PHD-finger"/>
</dbReference>
<evidence type="ECO:0000313" key="11">
    <source>
        <dbReference type="EMBL" id="KAH8093285.1"/>
    </source>
</evidence>
<organism evidence="11 12">
    <name type="scientific">Cristinia sonorae</name>
    <dbReference type="NCBI Taxonomy" id="1940300"/>
    <lineage>
        <taxon>Eukaryota</taxon>
        <taxon>Fungi</taxon>
        <taxon>Dikarya</taxon>
        <taxon>Basidiomycota</taxon>
        <taxon>Agaricomycotina</taxon>
        <taxon>Agaricomycetes</taxon>
        <taxon>Agaricomycetidae</taxon>
        <taxon>Agaricales</taxon>
        <taxon>Pleurotineae</taxon>
        <taxon>Stephanosporaceae</taxon>
        <taxon>Cristinia</taxon>
    </lineage>
</organism>
<dbReference type="Gene3D" id="1.10.472.30">
    <property type="entry name" value="Transcription elongation factor S-II, central domain"/>
    <property type="match status" value="1"/>
</dbReference>
<comment type="caution">
    <text evidence="11">The sequence shown here is derived from an EMBL/GenBank/DDBJ whole genome shotgun (WGS) entry which is preliminary data.</text>
</comment>
<evidence type="ECO:0000256" key="3">
    <source>
        <dbReference type="ARBA" id="ARBA00021616"/>
    </source>
</evidence>
<dbReference type="CDD" id="cd21538">
    <property type="entry name" value="SPOC_TFIIS"/>
    <property type="match status" value="1"/>
</dbReference>
<protein>
    <recommendedName>
        <fullName evidence="3">Transcription factor BYE1</fullName>
    </recommendedName>
</protein>
<dbReference type="InterPro" id="IPR013083">
    <property type="entry name" value="Znf_RING/FYVE/PHD"/>
</dbReference>
<evidence type="ECO:0000256" key="6">
    <source>
        <dbReference type="ARBA" id="ARBA00022833"/>
    </source>
</evidence>
<feature type="region of interest" description="Disordered" evidence="8">
    <location>
        <begin position="395"/>
        <end position="510"/>
    </location>
</feature>
<dbReference type="SMART" id="SM00510">
    <property type="entry name" value="TFS2M"/>
    <property type="match status" value="1"/>
</dbReference>
<evidence type="ECO:0000256" key="8">
    <source>
        <dbReference type="SAM" id="MobiDB-lite"/>
    </source>
</evidence>
<dbReference type="InterPro" id="IPR011011">
    <property type="entry name" value="Znf_FYVE_PHD"/>
</dbReference>
<feature type="region of interest" description="Disordered" evidence="8">
    <location>
        <begin position="355"/>
        <end position="379"/>
    </location>
</feature>
<evidence type="ECO:0000256" key="5">
    <source>
        <dbReference type="ARBA" id="ARBA00022771"/>
    </source>
</evidence>
<feature type="compositionally biased region" description="Gly residues" evidence="8">
    <location>
        <begin position="1115"/>
        <end position="1133"/>
    </location>
</feature>
<dbReference type="Pfam" id="PF00628">
    <property type="entry name" value="PHD"/>
    <property type="match status" value="1"/>
</dbReference>
<evidence type="ECO:0000256" key="1">
    <source>
        <dbReference type="ARBA" id="ARBA00002311"/>
    </source>
</evidence>
<feature type="compositionally biased region" description="Pro residues" evidence="8">
    <location>
        <begin position="942"/>
        <end position="960"/>
    </location>
</feature>
<feature type="compositionally biased region" description="Basic and acidic residues" evidence="8">
    <location>
        <begin position="152"/>
        <end position="161"/>
    </location>
</feature>
<dbReference type="SUPFAM" id="SSF57903">
    <property type="entry name" value="FYVE/PHD zinc finger"/>
    <property type="match status" value="1"/>
</dbReference>
<feature type="region of interest" description="Disordered" evidence="8">
    <location>
        <begin position="116"/>
        <end position="248"/>
    </location>
</feature>
<reference evidence="11" key="1">
    <citation type="journal article" date="2021" name="New Phytol.">
        <title>Evolutionary innovations through gain and loss of genes in the ectomycorrhizal Boletales.</title>
        <authorList>
            <person name="Wu G."/>
            <person name="Miyauchi S."/>
            <person name="Morin E."/>
            <person name="Kuo A."/>
            <person name="Drula E."/>
            <person name="Varga T."/>
            <person name="Kohler A."/>
            <person name="Feng B."/>
            <person name="Cao Y."/>
            <person name="Lipzen A."/>
            <person name="Daum C."/>
            <person name="Hundley H."/>
            <person name="Pangilinan J."/>
            <person name="Johnson J."/>
            <person name="Barry K."/>
            <person name="LaButti K."/>
            <person name="Ng V."/>
            <person name="Ahrendt S."/>
            <person name="Min B."/>
            <person name="Choi I.G."/>
            <person name="Park H."/>
            <person name="Plett J.M."/>
            <person name="Magnuson J."/>
            <person name="Spatafora J.W."/>
            <person name="Nagy L.G."/>
            <person name="Henrissat B."/>
            <person name="Grigoriev I.V."/>
            <person name="Yang Z.L."/>
            <person name="Xu J."/>
            <person name="Martin F.M."/>
        </authorList>
    </citation>
    <scope>NUCLEOTIDE SEQUENCE</scope>
    <source>
        <strain evidence="11">KKN 215</strain>
    </source>
</reference>
<feature type="region of interest" description="Disordered" evidence="8">
    <location>
        <begin position="598"/>
        <end position="676"/>
    </location>
</feature>
<evidence type="ECO:0000313" key="12">
    <source>
        <dbReference type="Proteomes" id="UP000813824"/>
    </source>
</evidence>
<feature type="region of interest" description="Disordered" evidence="8">
    <location>
        <begin position="852"/>
        <end position="905"/>
    </location>
</feature>
<feature type="compositionally biased region" description="Acidic residues" evidence="8">
    <location>
        <begin position="162"/>
        <end position="172"/>
    </location>
</feature>
<dbReference type="PANTHER" id="PTHR11477:SF11">
    <property type="entry name" value="TRANSCRIPTION FACTOR BYE1"/>
    <property type="match status" value="1"/>
</dbReference>
<feature type="region of interest" description="Disordered" evidence="8">
    <location>
        <begin position="270"/>
        <end position="300"/>
    </location>
</feature>
<dbReference type="PANTHER" id="PTHR11477">
    <property type="entry name" value="TRANSCRIPTION FACTOR S-II ZINC FINGER DOMAIN-CONTAINING PROTEIN"/>
    <property type="match status" value="1"/>
</dbReference>
<dbReference type="GO" id="GO:0006368">
    <property type="term" value="P:transcription elongation by RNA polymerase II"/>
    <property type="evidence" value="ECO:0007669"/>
    <property type="project" value="TreeGrafter"/>
</dbReference>
<dbReference type="InterPro" id="IPR012921">
    <property type="entry name" value="SPOC_C"/>
</dbReference>
<keyword evidence="12" id="KW-1185">Reference proteome</keyword>
<dbReference type="GO" id="GO:0001139">
    <property type="term" value="F:RNA polymerase II complex recruiting activity"/>
    <property type="evidence" value="ECO:0007669"/>
    <property type="project" value="TreeGrafter"/>
</dbReference>
<feature type="compositionally biased region" description="Polar residues" evidence="8">
    <location>
        <begin position="357"/>
        <end position="375"/>
    </location>
</feature>
<feature type="region of interest" description="Disordered" evidence="8">
    <location>
        <begin position="1"/>
        <end position="53"/>
    </location>
</feature>
<feature type="compositionally biased region" description="Low complexity" evidence="8">
    <location>
        <begin position="931"/>
        <end position="941"/>
    </location>
</feature>
<dbReference type="SUPFAM" id="SSF46942">
    <property type="entry name" value="Elongation factor TFIIS domain 2"/>
    <property type="match status" value="1"/>
</dbReference>
<dbReference type="InterPro" id="IPR003618">
    <property type="entry name" value="TFIIS_cen_dom"/>
</dbReference>
<accession>A0A8K0XMG4</accession>
<comment type="function">
    <text evidence="1">Negative regulator of transcription elongation.</text>
</comment>
<gene>
    <name evidence="11" type="ORF">BXZ70DRAFT_392172</name>
</gene>
<evidence type="ECO:0000259" key="9">
    <source>
        <dbReference type="PROSITE" id="PS50016"/>
    </source>
</evidence>
<evidence type="ECO:0000256" key="4">
    <source>
        <dbReference type="ARBA" id="ARBA00022723"/>
    </source>
</evidence>
<dbReference type="PROSITE" id="PS01359">
    <property type="entry name" value="ZF_PHD_1"/>
    <property type="match status" value="1"/>
</dbReference>
<dbReference type="GO" id="GO:0031564">
    <property type="term" value="P:transcription antitermination"/>
    <property type="evidence" value="ECO:0007669"/>
    <property type="project" value="TreeGrafter"/>
</dbReference>
<dbReference type="AlphaFoldDB" id="A0A8K0XMG4"/>
<feature type="compositionally biased region" description="Basic residues" evidence="8">
    <location>
        <begin position="1"/>
        <end position="10"/>
    </location>
</feature>
<dbReference type="PROSITE" id="PS50016">
    <property type="entry name" value="ZF_PHD_2"/>
    <property type="match status" value="1"/>
</dbReference>
<feature type="compositionally biased region" description="Basic residues" evidence="8">
    <location>
        <begin position="217"/>
        <end position="229"/>
    </location>
</feature>
<feature type="compositionally biased region" description="Polar residues" evidence="8">
    <location>
        <begin position="561"/>
        <end position="570"/>
    </location>
</feature>
<dbReference type="GO" id="GO:0008270">
    <property type="term" value="F:zinc ion binding"/>
    <property type="evidence" value="ECO:0007669"/>
    <property type="project" value="UniProtKB-KW"/>
</dbReference>
<feature type="compositionally biased region" description="Low complexity" evidence="8">
    <location>
        <begin position="979"/>
        <end position="990"/>
    </location>
</feature>
<feature type="compositionally biased region" description="Low complexity" evidence="8">
    <location>
        <begin position="1010"/>
        <end position="1027"/>
    </location>
</feature>
<dbReference type="InterPro" id="IPR036575">
    <property type="entry name" value="TFIIS_cen_dom_sf"/>
</dbReference>
<dbReference type="InterPro" id="IPR019786">
    <property type="entry name" value="Zinc_finger_PHD-type_CS"/>
</dbReference>
<dbReference type="Gene3D" id="3.30.40.10">
    <property type="entry name" value="Zinc/RING finger domain, C3HC4 (zinc finger)"/>
    <property type="match status" value="1"/>
</dbReference>
<dbReference type="CDD" id="cd15522">
    <property type="entry name" value="PHD_TAF3"/>
    <property type="match status" value="1"/>
</dbReference>
<name>A0A8K0XMG4_9AGAR</name>
<dbReference type="PRINTS" id="PR01217">
    <property type="entry name" value="PRICHEXTENSN"/>
</dbReference>
<keyword evidence="5 7" id="KW-0863">Zinc-finger</keyword>
<comment type="similarity">
    <text evidence="2">Belongs to the BYE1 family.</text>
</comment>
<dbReference type="InterPro" id="IPR001965">
    <property type="entry name" value="Znf_PHD"/>
</dbReference>
<feature type="compositionally biased region" description="Low complexity" evidence="8">
    <location>
        <begin position="464"/>
        <end position="480"/>
    </location>
</feature>
<dbReference type="GO" id="GO:0000977">
    <property type="term" value="F:RNA polymerase II transcription regulatory region sequence-specific DNA binding"/>
    <property type="evidence" value="ECO:0007669"/>
    <property type="project" value="TreeGrafter"/>
</dbReference>
<dbReference type="Pfam" id="PF07744">
    <property type="entry name" value="SPOC"/>
    <property type="match status" value="1"/>
</dbReference>
<feature type="compositionally biased region" description="Polar residues" evidence="8">
    <location>
        <begin position="125"/>
        <end position="147"/>
    </location>
</feature>
<dbReference type="EMBL" id="JAEVFJ010000029">
    <property type="protein sequence ID" value="KAH8093285.1"/>
    <property type="molecule type" value="Genomic_DNA"/>
</dbReference>
<feature type="compositionally biased region" description="Gly residues" evidence="8">
    <location>
        <begin position="1055"/>
        <end position="1098"/>
    </location>
</feature>